<dbReference type="Proteomes" id="UP000032427">
    <property type="component" value="Chromosome 2"/>
</dbReference>
<keyword evidence="1" id="KW-0812">Transmembrane</keyword>
<keyword evidence="1" id="KW-0472">Membrane</keyword>
<feature type="transmembrane region" description="Helical" evidence="1">
    <location>
        <begin position="225"/>
        <end position="242"/>
    </location>
</feature>
<evidence type="ECO:0000313" key="4">
    <source>
        <dbReference type="Proteomes" id="UP000032427"/>
    </source>
</evidence>
<dbReference type="PANTHER" id="PTHR33121:SF23">
    <property type="entry name" value="CYCLIC DI-GMP PHOSPHODIESTERASE PDEB"/>
    <property type="match status" value="1"/>
</dbReference>
<feature type="transmembrane region" description="Helical" evidence="1">
    <location>
        <begin position="45"/>
        <end position="72"/>
    </location>
</feature>
<dbReference type="PANTHER" id="PTHR33121">
    <property type="entry name" value="CYCLIC DI-GMP PHOSPHODIESTERASE PDEF"/>
    <property type="match status" value="1"/>
</dbReference>
<evidence type="ECO:0000256" key="1">
    <source>
        <dbReference type="SAM" id="Phobius"/>
    </source>
</evidence>
<name>A0A090IDL6_9GAMM</name>
<feature type="transmembrane region" description="Helical" evidence="1">
    <location>
        <begin position="78"/>
        <end position="97"/>
    </location>
</feature>
<dbReference type="STRING" id="80852.AWOD_II_1110"/>
<keyword evidence="4" id="KW-1185">Reference proteome</keyword>
<feature type="transmembrane region" description="Helical" evidence="1">
    <location>
        <begin position="153"/>
        <end position="175"/>
    </location>
</feature>
<organism evidence="3 4">
    <name type="scientific">Aliivibrio wodanis</name>
    <dbReference type="NCBI Taxonomy" id="80852"/>
    <lineage>
        <taxon>Bacteria</taxon>
        <taxon>Pseudomonadati</taxon>
        <taxon>Pseudomonadota</taxon>
        <taxon>Gammaproteobacteria</taxon>
        <taxon>Vibrionales</taxon>
        <taxon>Vibrionaceae</taxon>
        <taxon>Aliivibrio</taxon>
    </lineage>
</organism>
<dbReference type="AlphaFoldDB" id="A0A090IDL6"/>
<dbReference type="PROSITE" id="PS50883">
    <property type="entry name" value="EAL"/>
    <property type="match status" value="1"/>
</dbReference>
<dbReference type="Gene3D" id="3.20.20.450">
    <property type="entry name" value="EAL domain"/>
    <property type="match status" value="1"/>
</dbReference>
<dbReference type="InterPro" id="IPR035919">
    <property type="entry name" value="EAL_sf"/>
</dbReference>
<protein>
    <submittedName>
        <fullName evidence="3">Signalling protein</fullName>
    </submittedName>
</protein>
<dbReference type="EMBL" id="LN554847">
    <property type="protein sequence ID" value="CED57729.1"/>
    <property type="molecule type" value="Genomic_DNA"/>
</dbReference>
<keyword evidence="1" id="KW-1133">Transmembrane helix</keyword>
<dbReference type="HOGENOM" id="CLU_400000_0_0_6"/>
<dbReference type="KEGG" id="awd:AWOD_II_1110"/>
<dbReference type="OrthoDB" id="5900110at2"/>
<proteinExistence type="predicted"/>
<sequence>MQTKKSLATEIIFYLSIITLTLLSMRLSVFFASDIDRVHVISFTSAFVVAALIRYGFKVVPSIIVALLYHYIFISERPLHIAATFSFFLPLSNYVFVTLYQLINTRLNHEDYMLRASFYTVVIGLFLPLINTLSMIFISDILGYPFIGRPNFLSYSVLAGAISQLLLTPLFYLLFSCINPKLRKRYLTVDRAMKKDAVKTPLHYSWVFSCTVLLISIFLTKNLMTINTLSLLIVPIVALGVGRFGIIEPYIITIISCLLATHNGISSINSQLISEETFYSMITVLFSIVTFILLLIVQAIKNHYTLENTIQKERLDPYTGLLSMSQFKSDIENNHGNTVLFIDIHEMVNKLKALGFEGKIHLIKRLAKFITLLMKNKGKAYLPPFSQGLLYVFPTGNTSKLDINTLVNSLHLFKFKWKNETFNLISHKIICTKLDKNIDINLTLSSLCTPSETHTHGSDINWISIDENEDHKLNKLSRIQMAFKENKFVLVCQPYLNLNNSTAPAYFEVLIRLSQDKKSKANLTPAEFFPSITEFGLETELDRWVIKETFKTLNEFISHWDSLGRCSINLTAQALNTHSIAPFILTEAKKYNIDLSKICFEITESSAINNEEAAFTTIQKLREYGCKIALDDFGTGYASFDYLRRLPIDILKIDGSFVRNITQSNIDNTIVKAMSQVAQGMKLATVAEFVESEEHIPLLREAGIDYAQGYAIAKPLSLIDYLKEHHSNLKVIPSKEK</sequence>
<dbReference type="Pfam" id="PF00563">
    <property type="entry name" value="EAL"/>
    <property type="match status" value="1"/>
</dbReference>
<dbReference type="InterPro" id="IPR050706">
    <property type="entry name" value="Cyclic-di-GMP_PDE-like"/>
</dbReference>
<feature type="transmembrane region" description="Helical" evidence="1">
    <location>
        <begin position="201"/>
        <end position="219"/>
    </location>
</feature>
<dbReference type="GO" id="GO:0071111">
    <property type="term" value="F:cyclic-guanylate-specific phosphodiesterase activity"/>
    <property type="evidence" value="ECO:0007669"/>
    <property type="project" value="InterPro"/>
</dbReference>
<dbReference type="SUPFAM" id="SSF141868">
    <property type="entry name" value="EAL domain-like"/>
    <property type="match status" value="1"/>
</dbReference>
<feature type="transmembrane region" description="Helical" evidence="1">
    <location>
        <begin position="12"/>
        <end position="33"/>
    </location>
</feature>
<dbReference type="InterPro" id="IPR001633">
    <property type="entry name" value="EAL_dom"/>
</dbReference>
<dbReference type="SMART" id="SM00052">
    <property type="entry name" value="EAL"/>
    <property type="match status" value="1"/>
</dbReference>
<feature type="transmembrane region" description="Helical" evidence="1">
    <location>
        <begin position="277"/>
        <end position="297"/>
    </location>
</feature>
<dbReference type="PATRIC" id="fig|80852.17.peg.3912"/>
<dbReference type="CDD" id="cd01948">
    <property type="entry name" value="EAL"/>
    <property type="match status" value="1"/>
</dbReference>
<gene>
    <name evidence="3" type="ORF">AWOD_II_1110</name>
</gene>
<feature type="transmembrane region" description="Helical" evidence="1">
    <location>
        <begin position="118"/>
        <end position="147"/>
    </location>
</feature>
<evidence type="ECO:0000259" key="2">
    <source>
        <dbReference type="PROSITE" id="PS50883"/>
    </source>
</evidence>
<evidence type="ECO:0000313" key="3">
    <source>
        <dbReference type="EMBL" id="CED57729.1"/>
    </source>
</evidence>
<reference evidence="4" key="1">
    <citation type="submission" date="2014-09" db="EMBL/GenBank/DDBJ databases">
        <authorList>
            <person name="Hjerde E."/>
        </authorList>
    </citation>
    <scope>NUCLEOTIDE SEQUENCE [LARGE SCALE GENOMIC DNA]</scope>
    <source>
        <strain evidence="4">06/09/139</strain>
    </source>
</reference>
<feature type="domain" description="EAL" evidence="2">
    <location>
        <begin position="472"/>
        <end position="729"/>
    </location>
</feature>
<accession>A0A090IDL6</accession>